<dbReference type="EMBL" id="FUUY01000010">
    <property type="protein sequence ID" value="SJX23110.1"/>
    <property type="molecule type" value="Genomic_DNA"/>
</dbReference>
<dbReference type="GO" id="GO:0046917">
    <property type="term" value="F:triphosphoribosyl-dephospho-CoA synthase activity"/>
    <property type="evidence" value="ECO:0007669"/>
    <property type="project" value="UniProtKB-EC"/>
</dbReference>
<dbReference type="EC" id="2.4.2.52" evidence="2"/>
<dbReference type="GO" id="GO:0051191">
    <property type="term" value="P:prosthetic group biosynthetic process"/>
    <property type="evidence" value="ECO:0007669"/>
    <property type="project" value="TreeGrafter"/>
</dbReference>
<evidence type="ECO:0000256" key="4">
    <source>
        <dbReference type="ARBA" id="ARBA00022741"/>
    </source>
</evidence>
<dbReference type="Pfam" id="PF01874">
    <property type="entry name" value="CitG"/>
    <property type="match status" value="1"/>
</dbReference>
<dbReference type="Gene3D" id="1.10.4200.10">
    <property type="entry name" value="Triphosphoribosyl-dephospho-CoA protein"/>
    <property type="match status" value="1"/>
</dbReference>
<keyword evidence="6" id="KW-0328">Glycosyltransferase</keyword>
<dbReference type="NCBIfam" id="TIGR03132">
    <property type="entry name" value="malonate_mdcB"/>
    <property type="match status" value="1"/>
</dbReference>
<dbReference type="GO" id="GO:0016757">
    <property type="term" value="F:glycosyltransferase activity"/>
    <property type="evidence" value="ECO:0007669"/>
    <property type="project" value="UniProtKB-KW"/>
</dbReference>
<dbReference type="InterPro" id="IPR002736">
    <property type="entry name" value="CitG"/>
</dbReference>
<keyword evidence="3 6" id="KW-0808">Transferase</keyword>
<proteinExistence type="predicted"/>
<gene>
    <name evidence="6" type="primary">citG</name>
    <name evidence="6" type="ORF">ACNJC6_02766</name>
</gene>
<dbReference type="PANTHER" id="PTHR30201">
    <property type="entry name" value="TRIPHOSPHORIBOSYL-DEPHOSPHO-COA SYNTHASE"/>
    <property type="match status" value="1"/>
</dbReference>
<reference evidence="6 7" key="1">
    <citation type="submission" date="2017-02" db="EMBL/GenBank/DDBJ databases">
        <authorList>
            <person name="Peterson S.W."/>
        </authorList>
    </citation>
    <scope>NUCLEOTIDE SEQUENCE [LARGE SCALE GENOMIC DNA]</scope>
    <source>
        <strain evidence="6">C6</strain>
    </source>
</reference>
<dbReference type="RefSeq" id="WP_087014036.1">
    <property type="nucleotide sequence ID" value="NZ_FUUY01000010.1"/>
</dbReference>
<accession>A0A1R7QFT1</accession>
<dbReference type="Proteomes" id="UP000196240">
    <property type="component" value="Unassembled WGS sequence"/>
</dbReference>
<keyword evidence="5" id="KW-0067">ATP-binding</keyword>
<dbReference type="PANTHER" id="PTHR30201:SF2">
    <property type="entry name" value="2-(5''-TRIPHOSPHORIBOSYL)-3'-DEPHOSPHOCOENZYME-A SYNTHASE"/>
    <property type="match status" value="1"/>
</dbReference>
<evidence type="ECO:0000256" key="1">
    <source>
        <dbReference type="ARBA" id="ARBA00001210"/>
    </source>
</evidence>
<sequence>MQMLQPHEVLCPNIISTAETLDRLACMALLDEASLEHKPGLVCPSSQGSHHDMDFSLFQCSVDALQGYFQAQCLNGYRDANFEEIRQCGILAEQKMMAATQQINTHKGAIFNLGFASAAVGQCLADNSPLNAGSISQKIQSTWQDELLHHLERNPNSHGQSMRSQYGITGAIEEVASGFKTVMDVALPTYIDIYTKTANAQRAAIQTLFSLMAYVQDTNIVWRGGLSALYIVQDLAKQFLGRGGVLQHNWMQDMAKVEDYFVQHRLSPGGSADLLGVTLFMLKVEHEFRNHI</sequence>
<dbReference type="InterPro" id="IPR017555">
    <property type="entry name" value="TriPribosyl-deP-CoA_syn"/>
</dbReference>
<organism evidence="6 7">
    <name type="scientific">Acinetobacter johnsonii</name>
    <dbReference type="NCBI Taxonomy" id="40214"/>
    <lineage>
        <taxon>Bacteria</taxon>
        <taxon>Pseudomonadati</taxon>
        <taxon>Pseudomonadota</taxon>
        <taxon>Gammaproteobacteria</taxon>
        <taxon>Moraxellales</taxon>
        <taxon>Moraxellaceae</taxon>
        <taxon>Acinetobacter</taxon>
    </lineage>
</organism>
<comment type="catalytic activity">
    <reaction evidence="1">
        <text>3'-dephospho-CoA + ATP = 2'-(5''-triphospho-alpha-D-ribosyl)-3'-dephospho-CoA + adenine</text>
        <dbReference type="Rhea" id="RHEA:15117"/>
        <dbReference type="ChEBI" id="CHEBI:16708"/>
        <dbReference type="ChEBI" id="CHEBI:30616"/>
        <dbReference type="ChEBI" id="CHEBI:57328"/>
        <dbReference type="ChEBI" id="CHEBI:61378"/>
        <dbReference type="EC" id="2.4.2.52"/>
    </reaction>
</comment>
<keyword evidence="4" id="KW-0547">Nucleotide-binding</keyword>
<evidence type="ECO:0000256" key="5">
    <source>
        <dbReference type="ARBA" id="ARBA00022840"/>
    </source>
</evidence>
<dbReference type="AlphaFoldDB" id="A0A1R7QFT1"/>
<protein>
    <recommendedName>
        <fullName evidence="2">triphosphoribosyl-dephospho-CoA synthase</fullName>
        <ecNumber evidence="2">2.4.2.52</ecNumber>
    </recommendedName>
</protein>
<evidence type="ECO:0000256" key="2">
    <source>
        <dbReference type="ARBA" id="ARBA00012074"/>
    </source>
</evidence>
<name>A0A1R7QFT1_ACIJO</name>
<evidence type="ECO:0000313" key="7">
    <source>
        <dbReference type="Proteomes" id="UP000196240"/>
    </source>
</evidence>
<evidence type="ECO:0000313" key="6">
    <source>
        <dbReference type="EMBL" id="SJX23110.1"/>
    </source>
</evidence>
<dbReference type="GO" id="GO:0005524">
    <property type="term" value="F:ATP binding"/>
    <property type="evidence" value="ECO:0007669"/>
    <property type="project" value="UniProtKB-KW"/>
</dbReference>
<evidence type="ECO:0000256" key="3">
    <source>
        <dbReference type="ARBA" id="ARBA00022679"/>
    </source>
</evidence>